<dbReference type="PANTHER" id="PTHR21621:SF0">
    <property type="entry name" value="BETA-CITRYLGLUTAMATE SYNTHASE B-RELATED"/>
    <property type="match status" value="1"/>
</dbReference>
<name>A0ABM9NRG4_9FLAO</name>
<accession>A0ABM9NRG4</accession>
<dbReference type="Proteomes" id="UP001497416">
    <property type="component" value="Unassembled WGS sequence"/>
</dbReference>
<gene>
    <name evidence="2" type="ORF">T190607A01A_10309</name>
</gene>
<proteinExistence type="predicted"/>
<sequence>MMSLFKKSLNNSFEAMGINERNVSLIYPNNNRKYYKLADDKVLAKEILDENAIPCAETYAVIEKISGIQKGWELVKKYDKLAIKPANGSGGGGIKILKKDNQENWISSGKIIHEEEIFLHMASIIMGQYSLGSDDRVLIEKCIESHSFFHEIYPAGVPDFRVILLNKKPVMSMLRVPTDKSDGKANLHQGGLGIGINMEDGTLTYAYDGKNYFEVHPDNMNQIFGKKIPYWNEILEISVQTAASFPLNYLGVDIVIDQQLGPLIMEVNVRPGLGIQLANKTGMKKVLKNL</sequence>
<dbReference type="Gene3D" id="3.30.470.20">
    <property type="entry name" value="ATP-grasp fold, B domain"/>
    <property type="match status" value="1"/>
</dbReference>
<dbReference type="RefSeq" id="WP_348709837.1">
    <property type="nucleotide sequence ID" value="NZ_CAXIXY010000003.1"/>
</dbReference>
<evidence type="ECO:0000313" key="3">
    <source>
        <dbReference type="Proteomes" id="UP001497416"/>
    </source>
</evidence>
<evidence type="ECO:0000313" key="2">
    <source>
        <dbReference type="EMBL" id="CAL2076134.1"/>
    </source>
</evidence>
<protein>
    <submittedName>
        <fullName evidence="2">ATPgrasp_ST domain-containing protein</fullName>
    </submittedName>
</protein>
<evidence type="ECO:0000259" key="1">
    <source>
        <dbReference type="Pfam" id="PF14397"/>
    </source>
</evidence>
<dbReference type="SUPFAM" id="SSF56059">
    <property type="entry name" value="Glutathione synthetase ATP-binding domain-like"/>
    <property type="match status" value="1"/>
</dbReference>
<dbReference type="Pfam" id="PF14397">
    <property type="entry name" value="ATPgrasp_ST"/>
    <property type="match status" value="1"/>
</dbReference>
<reference evidence="2 3" key="1">
    <citation type="submission" date="2024-05" db="EMBL/GenBank/DDBJ databases">
        <authorList>
            <person name="Duchaud E."/>
        </authorList>
    </citation>
    <scope>NUCLEOTIDE SEQUENCE [LARGE SCALE GENOMIC DNA]</scope>
    <source>
        <strain evidence="2">Ena-SAMPLE-TAB-13-05-2024-13:56:06:370-140302</strain>
    </source>
</reference>
<feature type="domain" description="Alpha-L-glutamate ligase-related protein ATP-grasp" evidence="1">
    <location>
        <begin position="21"/>
        <end position="289"/>
    </location>
</feature>
<comment type="caution">
    <text evidence="2">The sequence shown here is derived from an EMBL/GenBank/DDBJ whole genome shotgun (WGS) entry which is preliminary data.</text>
</comment>
<dbReference type="EMBL" id="CAXIXY010000003">
    <property type="protein sequence ID" value="CAL2076134.1"/>
    <property type="molecule type" value="Genomic_DNA"/>
</dbReference>
<organism evidence="2 3">
    <name type="scientific">Tenacibaculum platacis</name>
    <dbReference type="NCBI Taxonomy" id="3137852"/>
    <lineage>
        <taxon>Bacteria</taxon>
        <taxon>Pseudomonadati</taxon>
        <taxon>Bacteroidota</taxon>
        <taxon>Flavobacteriia</taxon>
        <taxon>Flavobacteriales</taxon>
        <taxon>Flavobacteriaceae</taxon>
        <taxon>Tenacibaculum</taxon>
    </lineage>
</organism>
<keyword evidence="3" id="KW-1185">Reference proteome</keyword>
<dbReference type="PANTHER" id="PTHR21621">
    <property type="entry name" value="RIBOSOMAL PROTEIN S6 MODIFICATION PROTEIN"/>
    <property type="match status" value="1"/>
</dbReference>
<dbReference type="InterPro" id="IPR039523">
    <property type="entry name" value="RimK-rel_E_lig_ATP-grasp"/>
</dbReference>